<dbReference type="OrthoDB" id="9991317at2759"/>
<dbReference type="AlphaFoldDB" id="A0A8H6I2Y6"/>
<dbReference type="Pfam" id="PF12770">
    <property type="entry name" value="CHAT"/>
    <property type="match status" value="1"/>
</dbReference>
<name>A0A8H6I2Y6_9AGAR</name>
<feature type="non-terminal residue" evidence="2">
    <location>
        <position position="82"/>
    </location>
</feature>
<dbReference type="Proteomes" id="UP000521943">
    <property type="component" value="Unassembled WGS sequence"/>
</dbReference>
<keyword evidence="3" id="KW-1185">Reference proteome</keyword>
<sequence>EYSSVHFACHASQNAADPLQSRFLLEDGRLDLATVIPLNLEHVGLTLLSACQPSSGEERVSDEAVHLEARMLPAGYRRVVAT</sequence>
<reference evidence="2 3" key="1">
    <citation type="submission" date="2020-07" db="EMBL/GenBank/DDBJ databases">
        <title>Comparative genomics of pyrophilous fungi reveals a link between fire events and developmental genes.</title>
        <authorList>
            <consortium name="DOE Joint Genome Institute"/>
            <person name="Steindorff A.S."/>
            <person name="Carver A."/>
            <person name="Calhoun S."/>
            <person name="Stillman K."/>
            <person name="Liu H."/>
            <person name="Lipzen A."/>
            <person name="Pangilinan J."/>
            <person name="Labutti K."/>
            <person name="Bruns T.D."/>
            <person name="Grigoriev I.V."/>
        </authorList>
    </citation>
    <scope>NUCLEOTIDE SEQUENCE [LARGE SCALE GENOMIC DNA]</scope>
    <source>
        <strain evidence="2 3">CBS 144469</strain>
    </source>
</reference>
<protein>
    <recommendedName>
        <fullName evidence="1">CHAT domain-containing protein</fullName>
    </recommendedName>
</protein>
<proteinExistence type="predicted"/>
<feature type="domain" description="CHAT" evidence="1">
    <location>
        <begin position="2"/>
        <end position="82"/>
    </location>
</feature>
<dbReference type="EMBL" id="JACGCI010000024">
    <property type="protein sequence ID" value="KAF6756957.1"/>
    <property type="molecule type" value="Genomic_DNA"/>
</dbReference>
<organism evidence="2 3">
    <name type="scientific">Ephemerocybe angulata</name>
    <dbReference type="NCBI Taxonomy" id="980116"/>
    <lineage>
        <taxon>Eukaryota</taxon>
        <taxon>Fungi</taxon>
        <taxon>Dikarya</taxon>
        <taxon>Basidiomycota</taxon>
        <taxon>Agaricomycotina</taxon>
        <taxon>Agaricomycetes</taxon>
        <taxon>Agaricomycetidae</taxon>
        <taxon>Agaricales</taxon>
        <taxon>Agaricineae</taxon>
        <taxon>Psathyrellaceae</taxon>
        <taxon>Ephemerocybe</taxon>
    </lineage>
</organism>
<comment type="caution">
    <text evidence="2">The sequence shown here is derived from an EMBL/GenBank/DDBJ whole genome shotgun (WGS) entry which is preliminary data.</text>
</comment>
<evidence type="ECO:0000313" key="3">
    <source>
        <dbReference type="Proteomes" id="UP000521943"/>
    </source>
</evidence>
<accession>A0A8H6I2Y6</accession>
<evidence type="ECO:0000259" key="1">
    <source>
        <dbReference type="Pfam" id="PF12770"/>
    </source>
</evidence>
<dbReference type="InterPro" id="IPR024983">
    <property type="entry name" value="CHAT_dom"/>
</dbReference>
<gene>
    <name evidence="2" type="ORF">DFP72DRAFT_752068</name>
</gene>
<feature type="non-terminal residue" evidence="2">
    <location>
        <position position="1"/>
    </location>
</feature>
<evidence type="ECO:0000313" key="2">
    <source>
        <dbReference type="EMBL" id="KAF6756957.1"/>
    </source>
</evidence>